<sequence length="335" mass="37849">MEVTEQGCREMAAKLEKTTEKDPSGVGAIELLKLVLDADVKDKLKILSATKLSKVVVKLSKRDGCDREVRDLAEQVIQKWRRILNAPKASAKNAAPAPAPAPAPSPSSASSGFKSRPVAKTGEPTRDMVRQKLQQVFEAGIAANESRLREHESDTAEMAQEAEQALFDRYCGVDKEYKQRFRSLIFNLRDEKNPDFILSVVSGQTHVNDLATMDIKDMASEEMKRTRSNWVENKKMARAHAATRARTLRRTRAHVHTQACRLRLLAPTRLTFAQALMDSKSYEQYTGKKQQDGILKCPKCKSMKTEYTEVQTRSADEPTTKKCFCNDCNYRWKFC</sequence>
<dbReference type="InterPro" id="IPR003618">
    <property type="entry name" value="TFIIS_cen_dom"/>
</dbReference>
<dbReference type="InterPro" id="IPR017923">
    <property type="entry name" value="TFIIS_N"/>
</dbReference>
<dbReference type="AlphaFoldDB" id="A0A7S4F433"/>
<gene>
    <name evidence="11" type="ORF">PCAR00345_LOCUS23883</name>
</gene>
<name>A0A7S4F433_CHRCT</name>
<dbReference type="InterPro" id="IPR036575">
    <property type="entry name" value="TFIIS_cen_dom_sf"/>
</dbReference>
<evidence type="ECO:0008006" key="12">
    <source>
        <dbReference type="Google" id="ProtNLM"/>
    </source>
</evidence>
<evidence type="ECO:0000259" key="10">
    <source>
        <dbReference type="PROSITE" id="PS51321"/>
    </source>
</evidence>
<evidence type="ECO:0000256" key="5">
    <source>
        <dbReference type="PROSITE-ProRule" id="PRU00472"/>
    </source>
</evidence>
<dbReference type="Gene3D" id="1.10.472.30">
    <property type="entry name" value="Transcription elongation factor S-II, central domain"/>
    <property type="match status" value="1"/>
</dbReference>
<dbReference type="Pfam" id="PF08711">
    <property type="entry name" value="Med26"/>
    <property type="match status" value="1"/>
</dbReference>
<dbReference type="InterPro" id="IPR035100">
    <property type="entry name" value="TF_IIS-typ"/>
</dbReference>
<dbReference type="Gene3D" id="2.20.25.10">
    <property type="match status" value="1"/>
</dbReference>
<dbReference type="SMART" id="SM00510">
    <property type="entry name" value="TFS2M"/>
    <property type="match status" value="1"/>
</dbReference>
<dbReference type="CDD" id="cd13749">
    <property type="entry name" value="Zn-ribbon_TFIIS"/>
    <property type="match status" value="1"/>
</dbReference>
<dbReference type="GO" id="GO:0008270">
    <property type="term" value="F:zinc ion binding"/>
    <property type="evidence" value="ECO:0007669"/>
    <property type="project" value="UniProtKB-KW"/>
</dbReference>
<accession>A0A7S4F433</accession>
<evidence type="ECO:0000259" key="9">
    <source>
        <dbReference type="PROSITE" id="PS51319"/>
    </source>
</evidence>
<dbReference type="InterPro" id="IPR001222">
    <property type="entry name" value="Znf_TFIIS"/>
</dbReference>
<dbReference type="Pfam" id="PF01096">
    <property type="entry name" value="Zn_ribbon_TFIIS"/>
    <property type="match status" value="1"/>
</dbReference>
<dbReference type="SUPFAM" id="SSF46942">
    <property type="entry name" value="Elongation factor TFIIS domain 2"/>
    <property type="match status" value="1"/>
</dbReference>
<keyword evidence="3" id="KW-0862">Zinc</keyword>
<keyword evidence="1" id="KW-0479">Metal-binding</keyword>
<dbReference type="PANTHER" id="PTHR11477:SF0">
    <property type="entry name" value="IP08861P-RELATED"/>
    <property type="match status" value="1"/>
</dbReference>
<evidence type="ECO:0000256" key="1">
    <source>
        <dbReference type="ARBA" id="ARBA00022723"/>
    </source>
</evidence>
<keyword evidence="4 6" id="KW-0539">Nucleus</keyword>
<dbReference type="SUPFAM" id="SSF57783">
    <property type="entry name" value="Zinc beta-ribbon"/>
    <property type="match status" value="1"/>
</dbReference>
<dbReference type="InterPro" id="IPR035441">
    <property type="entry name" value="TFIIS/LEDGF_dom_sf"/>
</dbReference>
<keyword evidence="2 5" id="KW-0863">Zinc-finger</keyword>
<evidence type="ECO:0000256" key="3">
    <source>
        <dbReference type="ARBA" id="ARBA00022833"/>
    </source>
</evidence>
<dbReference type="PROSITE" id="PS51133">
    <property type="entry name" value="ZF_TFIIS_2"/>
    <property type="match status" value="1"/>
</dbReference>
<dbReference type="GO" id="GO:0005634">
    <property type="term" value="C:nucleus"/>
    <property type="evidence" value="ECO:0007669"/>
    <property type="project" value="UniProtKB-SubCell"/>
</dbReference>
<evidence type="ECO:0000256" key="7">
    <source>
        <dbReference type="SAM" id="MobiDB-lite"/>
    </source>
</evidence>
<protein>
    <recommendedName>
        <fullName evidence="12">Transcription elongation factor S-II</fullName>
    </recommendedName>
</protein>
<evidence type="ECO:0000313" key="11">
    <source>
        <dbReference type="EMBL" id="CAE0771271.1"/>
    </source>
</evidence>
<dbReference type="EMBL" id="HBIZ01037438">
    <property type="protein sequence ID" value="CAE0771271.1"/>
    <property type="molecule type" value="Transcribed_RNA"/>
</dbReference>
<reference evidence="11" key="1">
    <citation type="submission" date="2021-01" db="EMBL/GenBank/DDBJ databases">
        <authorList>
            <person name="Corre E."/>
            <person name="Pelletier E."/>
            <person name="Niang G."/>
            <person name="Scheremetjew M."/>
            <person name="Finn R."/>
            <person name="Kale V."/>
            <person name="Holt S."/>
            <person name="Cochrane G."/>
            <person name="Meng A."/>
            <person name="Brown T."/>
            <person name="Cohen L."/>
        </authorList>
    </citation>
    <scope>NUCLEOTIDE SEQUENCE</scope>
    <source>
        <strain evidence="11">CCMP645</strain>
    </source>
</reference>
<evidence type="ECO:0000259" key="8">
    <source>
        <dbReference type="PROSITE" id="PS51133"/>
    </source>
</evidence>
<dbReference type="GO" id="GO:0006351">
    <property type="term" value="P:DNA-templated transcription"/>
    <property type="evidence" value="ECO:0007669"/>
    <property type="project" value="InterPro"/>
</dbReference>
<dbReference type="PROSITE" id="PS51319">
    <property type="entry name" value="TFIIS_N"/>
    <property type="match status" value="1"/>
</dbReference>
<comment type="subcellular location">
    <subcellularLocation>
        <location evidence="6">Nucleus</location>
    </subcellularLocation>
</comment>
<dbReference type="PIRSF" id="PIRSF006704">
    <property type="entry name" value="TF_IIS"/>
    <property type="match status" value="1"/>
</dbReference>
<organism evidence="11">
    <name type="scientific">Chrysotila carterae</name>
    <name type="common">Marine alga</name>
    <name type="synonym">Syracosphaera carterae</name>
    <dbReference type="NCBI Taxonomy" id="13221"/>
    <lineage>
        <taxon>Eukaryota</taxon>
        <taxon>Haptista</taxon>
        <taxon>Haptophyta</taxon>
        <taxon>Prymnesiophyceae</taxon>
        <taxon>Isochrysidales</taxon>
        <taxon>Isochrysidaceae</taxon>
        <taxon>Chrysotila</taxon>
    </lineage>
</organism>
<evidence type="ECO:0000256" key="6">
    <source>
        <dbReference type="PROSITE-ProRule" id="PRU00649"/>
    </source>
</evidence>
<dbReference type="SMART" id="SM00440">
    <property type="entry name" value="ZnF_C2C2"/>
    <property type="match status" value="1"/>
</dbReference>
<dbReference type="Gene3D" id="1.20.930.10">
    <property type="entry name" value="Conserved domain common to transcription factors TFIIS, elongin A, CRSP70"/>
    <property type="match status" value="1"/>
</dbReference>
<evidence type="ECO:0000256" key="4">
    <source>
        <dbReference type="ARBA" id="ARBA00023242"/>
    </source>
</evidence>
<dbReference type="PROSITE" id="PS51321">
    <property type="entry name" value="TFIIS_CENTRAL"/>
    <property type="match status" value="1"/>
</dbReference>
<proteinExistence type="predicted"/>
<dbReference type="PANTHER" id="PTHR11477">
    <property type="entry name" value="TRANSCRIPTION FACTOR S-II ZINC FINGER DOMAIN-CONTAINING PROTEIN"/>
    <property type="match status" value="1"/>
</dbReference>
<feature type="domain" description="TFIIS central" evidence="10">
    <location>
        <begin position="125"/>
        <end position="248"/>
    </location>
</feature>
<dbReference type="GO" id="GO:0003676">
    <property type="term" value="F:nucleic acid binding"/>
    <property type="evidence" value="ECO:0007669"/>
    <property type="project" value="InterPro"/>
</dbReference>
<feature type="region of interest" description="Disordered" evidence="7">
    <location>
        <begin position="88"/>
        <end position="125"/>
    </location>
</feature>
<feature type="domain" description="TFIIS-type" evidence="8">
    <location>
        <begin position="293"/>
        <end position="333"/>
    </location>
</feature>
<feature type="domain" description="TFIIS N-terminal" evidence="9">
    <location>
        <begin position="10"/>
        <end position="87"/>
    </location>
</feature>
<dbReference type="Pfam" id="PF07500">
    <property type="entry name" value="TFIIS_M"/>
    <property type="match status" value="1"/>
</dbReference>
<evidence type="ECO:0000256" key="2">
    <source>
        <dbReference type="ARBA" id="ARBA00022771"/>
    </source>
</evidence>
<dbReference type="PROSITE" id="PS00466">
    <property type="entry name" value="ZF_TFIIS_1"/>
    <property type="match status" value="1"/>
</dbReference>
<dbReference type="SUPFAM" id="SSF47676">
    <property type="entry name" value="Conserved domain common to transcription factors TFIIS, elongin A, CRSP70"/>
    <property type="match status" value="1"/>
</dbReference>